<dbReference type="AlphaFoldDB" id="D4ZB36"/>
<accession>D4ZB36</accession>
<dbReference type="Proteomes" id="UP000002350">
    <property type="component" value="Chromosome"/>
</dbReference>
<name>D4ZB36_SHEVD</name>
<feature type="transmembrane region" description="Helical" evidence="1">
    <location>
        <begin position="45"/>
        <end position="69"/>
    </location>
</feature>
<dbReference type="KEGG" id="svo:SVI_3260"/>
<evidence type="ECO:0000256" key="1">
    <source>
        <dbReference type="SAM" id="Phobius"/>
    </source>
</evidence>
<dbReference type="STRING" id="637905.SVI_3260"/>
<keyword evidence="1" id="KW-0472">Membrane</keyword>
<keyword evidence="1" id="KW-1133">Transmembrane helix</keyword>
<sequence>MLTLWINNVETWNSICAYKREFGIFPYYIVADLTNPENACGETGVIYAGVLKTFIASLLTLLFVTFTWIKITKRQDQV</sequence>
<keyword evidence="3" id="KW-1185">Reference proteome</keyword>
<organism evidence="2 3">
    <name type="scientific">Shewanella violacea (strain JCM 10179 / CIP 106290 / LMG 19151 / DSS12)</name>
    <dbReference type="NCBI Taxonomy" id="637905"/>
    <lineage>
        <taxon>Bacteria</taxon>
        <taxon>Pseudomonadati</taxon>
        <taxon>Pseudomonadota</taxon>
        <taxon>Gammaproteobacteria</taxon>
        <taxon>Alteromonadales</taxon>
        <taxon>Shewanellaceae</taxon>
        <taxon>Shewanella</taxon>
    </lineage>
</organism>
<proteinExistence type="predicted"/>
<gene>
    <name evidence="2" type="ordered locus">SVI_3260</name>
</gene>
<reference evidence="3" key="1">
    <citation type="journal article" date="2010" name="Mol. Biosyst.">
        <title>Complete genome sequence and comparative analysis of Shewanella violacea, a psychrophilic and piezophilic bacterium from deep sea floor sediments.</title>
        <authorList>
            <person name="Aono E."/>
            <person name="Baba T."/>
            <person name="Ara T."/>
            <person name="Nishi T."/>
            <person name="Nakamichi T."/>
            <person name="Inamoto E."/>
            <person name="Toyonaga H."/>
            <person name="Hasegawa M."/>
            <person name="Takai Y."/>
            <person name="Okumura Y."/>
            <person name="Baba M."/>
            <person name="Tomita M."/>
            <person name="Kato C."/>
            <person name="Oshima T."/>
            <person name="Nakasone K."/>
            <person name="Mori H."/>
        </authorList>
    </citation>
    <scope>NUCLEOTIDE SEQUENCE [LARGE SCALE GENOMIC DNA]</scope>
    <source>
        <strain evidence="3">JCM 10179 / CIP 106290 / LMG 19151 / DSS12</strain>
    </source>
</reference>
<dbReference type="HOGENOM" id="CLU_2620095_0_0_6"/>
<keyword evidence="1" id="KW-0812">Transmembrane</keyword>
<protein>
    <submittedName>
        <fullName evidence="2">Uncharacterized protein</fullName>
    </submittedName>
</protein>
<evidence type="ECO:0000313" key="2">
    <source>
        <dbReference type="EMBL" id="BAJ03231.1"/>
    </source>
</evidence>
<evidence type="ECO:0000313" key="3">
    <source>
        <dbReference type="Proteomes" id="UP000002350"/>
    </source>
</evidence>
<dbReference type="EMBL" id="AP011177">
    <property type="protein sequence ID" value="BAJ03231.1"/>
    <property type="molecule type" value="Genomic_DNA"/>
</dbReference>